<name>E1Z497_CHLVA</name>
<evidence type="ECO:0000256" key="11">
    <source>
        <dbReference type="SAM" id="MobiDB-lite"/>
    </source>
</evidence>
<dbReference type="GO" id="GO:0005789">
    <property type="term" value="C:endoplasmic reticulum membrane"/>
    <property type="evidence" value="ECO:0007669"/>
    <property type="project" value="UniProtKB-SubCell"/>
</dbReference>
<keyword evidence="8 12" id="KW-1133">Transmembrane helix</keyword>
<evidence type="ECO:0000256" key="5">
    <source>
        <dbReference type="ARBA" id="ARBA00022692"/>
    </source>
</evidence>
<keyword evidence="5 12" id="KW-0812">Transmembrane</keyword>
<dbReference type="GeneID" id="17358926"/>
<dbReference type="Proteomes" id="UP000008141">
    <property type="component" value="Unassembled WGS sequence"/>
</dbReference>
<dbReference type="InParanoid" id="E1Z497"/>
<dbReference type="Pfam" id="PF03839">
    <property type="entry name" value="Sec62"/>
    <property type="match status" value="1"/>
</dbReference>
<dbReference type="PANTHER" id="PTHR12443">
    <property type="entry name" value="TRANSLOCATION PROTEIN SEC62"/>
    <property type="match status" value="1"/>
</dbReference>
<comment type="similarity">
    <text evidence="2">Belongs to the SEC62 family.</text>
</comment>
<accession>E1Z497</accession>
<dbReference type="GO" id="GO:0031204">
    <property type="term" value="P:post-translational protein targeting to membrane, translocation"/>
    <property type="evidence" value="ECO:0007669"/>
    <property type="project" value="TreeGrafter"/>
</dbReference>
<dbReference type="eggNOG" id="KOG2927">
    <property type="taxonomic scope" value="Eukaryota"/>
</dbReference>
<dbReference type="KEGG" id="cvr:CHLNCDRAFT_137688"/>
<dbReference type="OMA" id="EQYNNTE"/>
<evidence type="ECO:0000256" key="9">
    <source>
        <dbReference type="ARBA" id="ARBA00023010"/>
    </source>
</evidence>
<evidence type="ECO:0000256" key="7">
    <source>
        <dbReference type="ARBA" id="ARBA00022927"/>
    </source>
</evidence>
<evidence type="ECO:0000256" key="6">
    <source>
        <dbReference type="ARBA" id="ARBA00022824"/>
    </source>
</evidence>
<evidence type="ECO:0000313" key="13">
    <source>
        <dbReference type="EMBL" id="EFN59014.1"/>
    </source>
</evidence>
<evidence type="ECO:0000256" key="12">
    <source>
        <dbReference type="SAM" id="Phobius"/>
    </source>
</evidence>
<keyword evidence="10 12" id="KW-0472">Membrane</keyword>
<dbReference type="PANTHER" id="PTHR12443:SF9">
    <property type="entry name" value="TRANSLOCATION PROTEIN SEC62"/>
    <property type="match status" value="1"/>
</dbReference>
<feature type="transmembrane region" description="Helical" evidence="12">
    <location>
        <begin position="165"/>
        <end position="194"/>
    </location>
</feature>
<dbReference type="RefSeq" id="XP_005851116.1">
    <property type="nucleotide sequence ID" value="XM_005851054.1"/>
</dbReference>
<dbReference type="TCDB" id="1.A.15.1.5">
    <property type="family name" value="the non-selective cation channel-2 (nscc2) family"/>
</dbReference>
<evidence type="ECO:0000256" key="1">
    <source>
        <dbReference type="ARBA" id="ARBA00004477"/>
    </source>
</evidence>
<organism evidence="14">
    <name type="scientific">Chlorella variabilis</name>
    <name type="common">Green alga</name>
    <dbReference type="NCBI Taxonomy" id="554065"/>
    <lineage>
        <taxon>Eukaryota</taxon>
        <taxon>Viridiplantae</taxon>
        <taxon>Chlorophyta</taxon>
        <taxon>core chlorophytes</taxon>
        <taxon>Trebouxiophyceae</taxon>
        <taxon>Chlorellales</taxon>
        <taxon>Chlorellaceae</taxon>
        <taxon>Chlorella clade</taxon>
        <taxon>Chlorella</taxon>
    </lineage>
</organism>
<dbReference type="OrthoDB" id="200187at2759"/>
<evidence type="ECO:0000256" key="8">
    <source>
        <dbReference type="ARBA" id="ARBA00022989"/>
    </source>
</evidence>
<comment type="subcellular location">
    <subcellularLocation>
        <location evidence="1">Endoplasmic reticulum membrane</location>
        <topology evidence="1">Multi-pass membrane protein</topology>
    </subcellularLocation>
</comment>
<keyword evidence="6" id="KW-0256">Endoplasmic reticulum</keyword>
<feature type="compositionally biased region" description="Low complexity" evidence="11">
    <location>
        <begin position="324"/>
        <end position="351"/>
    </location>
</feature>
<feature type="transmembrane region" description="Helical" evidence="12">
    <location>
        <begin position="136"/>
        <end position="158"/>
    </location>
</feature>
<proteinExistence type="inferred from homology"/>
<evidence type="ECO:0000313" key="14">
    <source>
        <dbReference type="Proteomes" id="UP000008141"/>
    </source>
</evidence>
<dbReference type="STRING" id="554065.E1Z497"/>
<evidence type="ECO:0000256" key="4">
    <source>
        <dbReference type="ARBA" id="ARBA00022448"/>
    </source>
</evidence>
<reference evidence="13 14" key="1">
    <citation type="journal article" date="2010" name="Plant Cell">
        <title>The Chlorella variabilis NC64A genome reveals adaptation to photosymbiosis, coevolution with viruses, and cryptic sex.</title>
        <authorList>
            <person name="Blanc G."/>
            <person name="Duncan G."/>
            <person name="Agarkova I."/>
            <person name="Borodovsky M."/>
            <person name="Gurnon J."/>
            <person name="Kuo A."/>
            <person name="Lindquist E."/>
            <person name="Lucas S."/>
            <person name="Pangilinan J."/>
            <person name="Polle J."/>
            <person name="Salamov A."/>
            <person name="Terry A."/>
            <person name="Yamada T."/>
            <person name="Dunigan D.D."/>
            <person name="Grigoriev I.V."/>
            <person name="Claverie J.M."/>
            <person name="Van Etten J.L."/>
        </authorList>
    </citation>
    <scope>NUCLEOTIDE SEQUENCE [LARGE SCALE GENOMIC DNA]</scope>
    <source>
        <strain evidence="13 14">NC64A</strain>
    </source>
</reference>
<sequence>MGSKGEPAGVDTIKQFAEALRSKGGIENRSGVLQGERFELFRGKDLVRWVKANPEKCAAAGGVKGGEGEELAKYLGQQLIRRRLALRVDRLNKKPLPGSKRMVKFPRKLVPLPPEQANAFAEDGFYVWLCECPTSLWTYVWTALIPLGVLGACLFPLAPNWAKVAVFYLSSGLLILILGLLLLRGTLAAVTWIVSGRTLWLLPNLLSEELPITQIFKPLLSVQHPAENASKWSSHPLTRVAVGAALGGFLYVLYSHSPNAGKLQPPSSIGNEATRYRDDLMDWLGVQREGYQRLSNNSSAAVNATDAAAANATAAGEEAGGAGAAAEAATEPAAEAEAAAEAAGDAAAEPEAAAESEAGDAGAEL</sequence>
<evidence type="ECO:0000256" key="10">
    <source>
        <dbReference type="ARBA" id="ARBA00023136"/>
    </source>
</evidence>
<dbReference type="AlphaFoldDB" id="E1Z497"/>
<dbReference type="InterPro" id="IPR004728">
    <property type="entry name" value="Sec62"/>
</dbReference>
<keyword evidence="4" id="KW-0813">Transport</keyword>
<feature type="region of interest" description="Disordered" evidence="11">
    <location>
        <begin position="315"/>
        <end position="365"/>
    </location>
</feature>
<dbReference type="FunCoup" id="E1Z497">
    <property type="interactions" value="377"/>
</dbReference>
<dbReference type="EMBL" id="GL433836">
    <property type="protein sequence ID" value="EFN59014.1"/>
    <property type="molecule type" value="Genomic_DNA"/>
</dbReference>
<keyword evidence="14" id="KW-1185">Reference proteome</keyword>
<keyword evidence="9" id="KW-0811">Translocation</keyword>
<evidence type="ECO:0000256" key="3">
    <source>
        <dbReference type="ARBA" id="ARBA00021257"/>
    </source>
</evidence>
<protein>
    <recommendedName>
        <fullName evidence="3">Translocation protein SEC62</fullName>
    </recommendedName>
</protein>
<gene>
    <name evidence="13" type="ORF">CHLNCDRAFT_137688</name>
</gene>
<evidence type="ECO:0000256" key="2">
    <source>
        <dbReference type="ARBA" id="ARBA00010604"/>
    </source>
</evidence>
<keyword evidence="7" id="KW-0653">Protein transport</keyword>